<proteinExistence type="predicted"/>
<protein>
    <submittedName>
        <fullName evidence="5">DNA-binding protein with HTH domain-containing protein</fullName>
    </submittedName>
</protein>
<dbReference type="EMBL" id="FBVY01000044">
    <property type="protein sequence ID" value="CUX02371.1"/>
    <property type="molecule type" value="Genomic_DNA"/>
</dbReference>
<name>A0A9W5B7E2_9HYPH</name>
<keyword evidence="3" id="KW-0804">Transcription</keyword>
<dbReference type="Proteomes" id="UP000191933">
    <property type="component" value="Unassembled WGS sequence"/>
</dbReference>
<keyword evidence="1" id="KW-0805">Transcription regulation</keyword>
<dbReference type="InterPro" id="IPR005143">
    <property type="entry name" value="TF_LuxR_autoind-bd_dom"/>
</dbReference>
<dbReference type="InterPro" id="IPR036693">
    <property type="entry name" value="TF_LuxR_autoind-bd_dom_sf"/>
</dbReference>
<organism evidence="5 6">
    <name type="scientific">Agrobacterium genomosp. 2 str. CFBP 5494</name>
    <dbReference type="NCBI Taxonomy" id="1183436"/>
    <lineage>
        <taxon>Bacteria</taxon>
        <taxon>Pseudomonadati</taxon>
        <taxon>Pseudomonadota</taxon>
        <taxon>Alphaproteobacteria</taxon>
        <taxon>Hyphomicrobiales</taxon>
        <taxon>Rhizobiaceae</taxon>
        <taxon>Rhizobium/Agrobacterium group</taxon>
        <taxon>Agrobacterium</taxon>
        <taxon>Agrobacterium tumefaciens complex</taxon>
    </lineage>
</organism>
<evidence type="ECO:0000256" key="3">
    <source>
        <dbReference type="ARBA" id="ARBA00023163"/>
    </source>
</evidence>
<keyword evidence="2 5" id="KW-0238">DNA-binding</keyword>
<gene>
    <name evidence="5" type="ORF">AGR2A_pa60005</name>
</gene>
<feature type="domain" description="Transcription factor LuxR-like autoinducer-binding" evidence="4">
    <location>
        <begin position="19"/>
        <end position="135"/>
    </location>
</feature>
<dbReference type="Pfam" id="PF03472">
    <property type="entry name" value="Autoind_bind"/>
    <property type="match status" value="1"/>
</dbReference>
<evidence type="ECO:0000313" key="5">
    <source>
        <dbReference type="EMBL" id="CUX02371.1"/>
    </source>
</evidence>
<dbReference type="AlphaFoldDB" id="A0A9W5B7E2"/>
<evidence type="ECO:0000256" key="1">
    <source>
        <dbReference type="ARBA" id="ARBA00023015"/>
    </source>
</evidence>
<keyword evidence="6" id="KW-1185">Reference proteome</keyword>
<evidence type="ECO:0000256" key="2">
    <source>
        <dbReference type="ARBA" id="ARBA00023125"/>
    </source>
</evidence>
<dbReference type="RefSeq" id="WP_234825394.1">
    <property type="nucleotide sequence ID" value="NZ_LT009720.1"/>
</dbReference>
<evidence type="ECO:0000313" key="6">
    <source>
        <dbReference type="Proteomes" id="UP000191933"/>
    </source>
</evidence>
<dbReference type="GO" id="GO:0003677">
    <property type="term" value="F:DNA binding"/>
    <property type="evidence" value="ECO:0007669"/>
    <property type="project" value="UniProtKB-KW"/>
</dbReference>
<comment type="caution">
    <text evidence="5">The sequence shown here is derived from an EMBL/GenBank/DDBJ whole genome shotgun (WGS) entry which is preliminary data.</text>
</comment>
<dbReference type="Gene3D" id="3.30.450.80">
    <property type="entry name" value="Transcription factor LuxR-like, autoinducer-binding domain"/>
    <property type="match status" value="1"/>
</dbReference>
<reference evidence="5 6" key="1">
    <citation type="submission" date="2016-01" db="EMBL/GenBank/DDBJ databases">
        <authorList>
            <person name="Regsiter A."/>
            <person name="william w."/>
        </authorList>
    </citation>
    <scope>NUCLEOTIDE SEQUENCE [LARGE SCALE GENOMIC DNA]</scope>
    <source>
        <strain evidence="5 6">CFBP 5494</strain>
    </source>
</reference>
<accession>A0A9W5B7E2</accession>
<sequence>MTISTCVLFPNHRFFGKNDIIERLRRAVPFDYIFISGLYVDHYRFGNGFSIDTDLPPGYVEAYHADRLYAEDPFVAAAKAAKSVVVEHEVYAEHSPPQRLLYLQRTFGVHNRTLFPIARESVTYGAVGVTRPRRSMTRN</sequence>
<dbReference type="SUPFAM" id="SSF75516">
    <property type="entry name" value="Pheromone-binding domain of LuxR-like quorum-sensing transcription factors"/>
    <property type="match status" value="1"/>
</dbReference>
<evidence type="ECO:0000259" key="4">
    <source>
        <dbReference type="Pfam" id="PF03472"/>
    </source>
</evidence>